<keyword evidence="3" id="KW-1185">Reference proteome</keyword>
<dbReference type="InterPro" id="IPR004914">
    <property type="entry name" value="Antirestrict"/>
</dbReference>
<evidence type="ECO:0000313" key="2">
    <source>
        <dbReference type="EMBL" id="SFU20778.1"/>
    </source>
</evidence>
<dbReference type="Pfam" id="PF03230">
    <property type="entry name" value="Antirestrict"/>
    <property type="match status" value="1"/>
</dbReference>
<gene>
    <name evidence="2" type="ORF">SAMN05192562_11352</name>
</gene>
<dbReference type="Proteomes" id="UP000199187">
    <property type="component" value="Unassembled WGS sequence"/>
</dbReference>
<dbReference type="RefSeq" id="WP_090126996.1">
    <property type="nucleotide sequence ID" value="NZ_CP045299.1"/>
</dbReference>
<dbReference type="Gene3D" id="3.30.70.3580">
    <property type="entry name" value="Antirestriction protein"/>
    <property type="match status" value="1"/>
</dbReference>
<comment type="similarity">
    <text evidence="1">Belongs to the antirestriction protein family.</text>
</comment>
<organism evidence="2 3">
    <name type="scientific">Kosakonia arachidis</name>
    <dbReference type="NCBI Taxonomy" id="551989"/>
    <lineage>
        <taxon>Bacteria</taxon>
        <taxon>Pseudomonadati</taxon>
        <taxon>Pseudomonadota</taxon>
        <taxon>Gammaproteobacteria</taxon>
        <taxon>Enterobacterales</taxon>
        <taxon>Enterobacteriaceae</taxon>
        <taxon>Kosakonia</taxon>
    </lineage>
</organism>
<protein>
    <submittedName>
        <fullName evidence="2">Antirestriction protein</fullName>
    </submittedName>
</protein>
<proteinExistence type="inferred from homology"/>
<reference evidence="3" key="1">
    <citation type="submission" date="2016-10" db="EMBL/GenBank/DDBJ databases">
        <authorList>
            <person name="Varghese N."/>
            <person name="Submissions S."/>
        </authorList>
    </citation>
    <scope>NUCLEOTIDE SEQUENCE [LARGE SCALE GENOMIC DNA]</scope>
    <source>
        <strain evidence="3">Ah-143</strain>
    </source>
</reference>
<evidence type="ECO:0000313" key="3">
    <source>
        <dbReference type="Proteomes" id="UP000199187"/>
    </source>
</evidence>
<dbReference type="AlphaFoldDB" id="A0A1I7EA19"/>
<dbReference type="OrthoDB" id="1164967at2"/>
<dbReference type="EMBL" id="FPAU01000013">
    <property type="protein sequence ID" value="SFU20778.1"/>
    <property type="molecule type" value="Genomic_DNA"/>
</dbReference>
<accession>A0A1I7EA19</accession>
<sequence>MHTSTPDFQPARVLDGYVSLSFLHALFGDDCIRAENNVYLYASRYLDGYDGGVWAYAALPEGGGFMKPEGEERWHFVNPQNFADLTLGSEAAGIVITALVLNHRSWMYDHHDEEELCRLYCQRHRQLMAYAESHPEAAAIFRALD</sequence>
<dbReference type="InterPro" id="IPR042297">
    <property type="entry name" value="Antirestriction_sf"/>
</dbReference>
<name>A0A1I7EA19_9ENTR</name>
<evidence type="ECO:0000256" key="1">
    <source>
        <dbReference type="ARBA" id="ARBA00008618"/>
    </source>
</evidence>